<feature type="domain" description="DUF2229" evidence="1">
    <location>
        <begin position="4"/>
        <end position="221"/>
    </location>
</feature>
<evidence type="ECO:0000313" key="3">
    <source>
        <dbReference type="EMBL" id="PQQ66407.1"/>
    </source>
</evidence>
<dbReference type="EMBL" id="NEMB01000003">
    <property type="protein sequence ID" value="PQQ66407.1"/>
    <property type="molecule type" value="Genomic_DNA"/>
</dbReference>
<evidence type="ECO:0000313" key="4">
    <source>
        <dbReference type="Proteomes" id="UP000233534"/>
    </source>
</evidence>
<accession>A0A2K9E3T1</accession>
<dbReference type="Pfam" id="PF06050">
    <property type="entry name" value="HGD-D"/>
    <property type="match status" value="1"/>
</dbReference>
<dbReference type="AlphaFoldDB" id="A0A2K9E3T1"/>
<gene>
    <name evidence="3" type="ORF">B9R14_06345</name>
    <name evidence="2" type="ORF">HVS_12545</name>
</gene>
<reference evidence="3 5" key="2">
    <citation type="journal article" date="2018" name="Syst. Appl. Microbiol.">
        <title>Characterization and high-quality draft genome sequence of Herbivorax saccincola A7, an anaerobic, alkaliphilic, thermophilic, cellulolytic, and xylanolytic bacterium.</title>
        <authorList>
            <person name="Aikawa S."/>
            <person name="Baramee S."/>
            <person name="Sermsathanaswadi J."/>
            <person name="Thianheng P."/>
            <person name="Tachaapaikoon C."/>
            <person name="Shikata A."/>
            <person name="Waeonukul R."/>
            <person name="Pason P."/>
            <person name="Ratanakhanokchai K."/>
            <person name="Kosugi A."/>
        </authorList>
    </citation>
    <scope>NUCLEOTIDE SEQUENCE [LARGE SCALE GENOMIC DNA]</scope>
    <source>
        <strain evidence="3 5">A7</strain>
    </source>
</reference>
<dbReference type="PANTHER" id="PTHR32329:SF2">
    <property type="entry name" value="BIFUNCTIONAL PROTEIN [INCLUDES 2-HYDROXYACYL-COA DEHYDRATASE (N-TER) AND ITS ACTIVATOR DOMAIN (C_TERM)"/>
    <property type="match status" value="1"/>
</dbReference>
<dbReference type="PANTHER" id="PTHR32329">
    <property type="entry name" value="BIFUNCTIONAL PROTEIN [INCLUDES 2-HYDROXYACYL-COA DEHYDRATASE (N-TER) AND ITS ACTIVATOR DOMAIN (C_TERM)-RELATED"/>
    <property type="match status" value="1"/>
</dbReference>
<keyword evidence="4" id="KW-1185">Reference proteome</keyword>
<proteinExistence type="predicted"/>
<dbReference type="Proteomes" id="UP000239720">
    <property type="component" value="Unassembled WGS sequence"/>
</dbReference>
<organism evidence="2 4">
    <name type="scientific">Acetivibrio saccincola</name>
    <dbReference type="NCBI Taxonomy" id="1677857"/>
    <lineage>
        <taxon>Bacteria</taxon>
        <taxon>Bacillati</taxon>
        <taxon>Bacillota</taxon>
        <taxon>Clostridia</taxon>
        <taxon>Eubacteriales</taxon>
        <taxon>Oscillospiraceae</taxon>
        <taxon>Acetivibrio</taxon>
    </lineage>
</organism>
<evidence type="ECO:0000313" key="5">
    <source>
        <dbReference type="Proteomes" id="UP000239720"/>
    </source>
</evidence>
<dbReference type="KEGG" id="hsc:HVS_12545"/>
<dbReference type="RefSeq" id="WP_101302816.1">
    <property type="nucleotide sequence ID" value="NZ_CP025197.1"/>
</dbReference>
<dbReference type="InterPro" id="IPR010327">
    <property type="entry name" value="FldB/FldC_alpha/beta"/>
</dbReference>
<name>A0A2K9E3T1_9FIRM</name>
<dbReference type="Gene3D" id="3.40.50.11900">
    <property type="match status" value="1"/>
</dbReference>
<dbReference type="InterPro" id="IPR018709">
    <property type="entry name" value="CoA_activase_DUF2229"/>
</dbReference>
<evidence type="ECO:0000313" key="2">
    <source>
        <dbReference type="EMBL" id="AUG58382.1"/>
    </source>
</evidence>
<dbReference type="OrthoDB" id="9780120at2"/>
<evidence type="ECO:0000259" key="1">
    <source>
        <dbReference type="Pfam" id="PF09989"/>
    </source>
</evidence>
<sequence length="330" mass="38124">MNKKVGIPRALFYYQYYPLWKVFFEELGAEVVLSDNTTKKIMDDGVKLTVDQACLPVKLFHGHVLNIKDKVDYLFIPRLTSVSKNEYICPKFGGLPDMVRNTIKDIPQIIDTEINLRKSDKKALEAVLEIGKFFTQDVRRIKNAYKKALENYYEFRNKVKGGTLPCDILDKKFNVIRKNSKRRLNIALIGHAYNIYDKYSSMNIIDKLKKNDIDIITIDMIDDGIINENAKHLNKQMFWNYGRKAIGGATYLIERGDIDGIICLMAFGCGIDSFVCDLIERKIRKNSKIPFIVLNIDEHSGEAGMNTRLEAFIDMIRWRNRDENNLPAYG</sequence>
<reference evidence="2 4" key="1">
    <citation type="submission" date="2017-12" db="EMBL/GenBank/DDBJ databases">
        <title>Complete genome sequence of Herbivorax saccincola GGR1, a novel Cellulosome-producing hydrolytic bacterium in a thermophilic biogas plant, established by Illumina and Nanopore MinION sequencing.</title>
        <authorList>
            <person name="Pechtl A."/>
            <person name="Ruckert C."/>
            <person name="Koeck D.E."/>
            <person name="Maus I."/>
            <person name="Winkler A."/>
            <person name="Kalinowski J."/>
            <person name="Puhler A."/>
            <person name="Schwarz W.W."/>
            <person name="Zverlov V.V."/>
            <person name="Schluter A."/>
            <person name="Liebl W."/>
        </authorList>
    </citation>
    <scope>NUCLEOTIDE SEQUENCE [LARGE SCALE GENOMIC DNA]</scope>
    <source>
        <strain evidence="2">GGR1</strain>
        <strain evidence="4">SR1</strain>
    </source>
</reference>
<dbReference type="InterPro" id="IPR051805">
    <property type="entry name" value="Dehydratase_Activator_Redct"/>
</dbReference>
<protein>
    <submittedName>
        <fullName evidence="2">2-hydroxyglutaryl-CoA dehydratase, D-component</fullName>
    </submittedName>
</protein>
<dbReference type="Pfam" id="PF09989">
    <property type="entry name" value="DUF2229"/>
    <property type="match status" value="1"/>
</dbReference>
<dbReference type="Proteomes" id="UP000233534">
    <property type="component" value="Chromosome"/>
</dbReference>
<dbReference type="EMBL" id="CP025197">
    <property type="protein sequence ID" value="AUG58382.1"/>
    <property type="molecule type" value="Genomic_DNA"/>
</dbReference>